<feature type="region of interest" description="Disordered" evidence="1">
    <location>
        <begin position="34"/>
        <end position="83"/>
    </location>
</feature>
<evidence type="ECO:0000313" key="3">
    <source>
        <dbReference type="Proteomes" id="UP000765509"/>
    </source>
</evidence>
<proteinExistence type="predicted"/>
<feature type="compositionally biased region" description="Polar residues" evidence="1">
    <location>
        <begin position="72"/>
        <end position="83"/>
    </location>
</feature>
<keyword evidence="3" id="KW-1185">Reference proteome</keyword>
<protein>
    <submittedName>
        <fullName evidence="2">Uncharacterized protein</fullName>
    </submittedName>
</protein>
<feature type="compositionally biased region" description="Basic and acidic residues" evidence="1">
    <location>
        <begin position="1"/>
        <end position="11"/>
    </location>
</feature>
<evidence type="ECO:0000256" key="1">
    <source>
        <dbReference type="SAM" id="MobiDB-lite"/>
    </source>
</evidence>
<feature type="region of interest" description="Disordered" evidence="1">
    <location>
        <begin position="1"/>
        <end position="20"/>
    </location>
</feature>
<sequence>MEREAHSRREGLNSSISRSFSGLLGCYSSISQGHRSRLGEAEDEEGKDSVEEEDSEETEVEAAFPDAPEASEATSLSHSNQPLVSQAEPNFLKMMEKMTEFTVQLTQAVFPRGNSRLSQCRHLILLIILKPIN</sequence>
<name>A0A9Q3FTI9_9BASI</name>
<gene>
    <name evidence="2" type="ORF">O181_083320</name>
</gene>
<accession>A0A9Q3FTI9</accession>
<dbReference type="EMBL" id="AVOT02048379">
    <property type="protein sequence ID" value="MBW0543605.1"/>
    <property type="molecule type" value="Genomic_DNA"/>
</dbReference>
<comment type="caution">
    <text evidence="2">The sequence shown here is derived from an EMBL/GenBank/DDBJ whole genome shotgun (WGS) entry which is preliminary data.</text>
</comment>
<evidence type="ECO:0000313" key="2">
    <source>
        <dbReference type="EMBL" id="MBW0543605.1"/>
    </source>
</evidence>
<feature type="compositionally biased region" description="Acidic residues" evidence="1">
    <location>
        <begin position="41"/>
        <end position="60"/>
    </location>
</feature>
<reference evidence="2" key="1">
    <citation type="submission" date="2021-03" db="EMBL/GenBank/DDBJ databases">
        <title>Draft genome sequence of rust myrtle Austropuccinia psidii MF-1, a brazilian biotype.</title>
        <authorList>
            <person name="Quecine M.C."/>
            <person name="Pachon D.M.R."/>
            <person name="Bonatelli M.L."/>
            <person name="Correr F.H."/>
            <person name="Franceschini L.M."/>
            <person name="Leite T.F."/>
            <person name="Margarido G.R.A."/>
            <person name="Almeida C.A."/>
            <person name="Ferrarezi J.A."/>
            <person name="Labate C.A."/>
        </authorList>
    </citation>
    <scope>NUCLEOTIDE SEQUENCE</scope>
    <source>
        <strain evidence="2">MF-1</strain>
    </source>
</reference>
<dbReference type="Proteomes" id="UP000765509">
    <property type="component" value="Unassembled WGS sequence"/>
</dbReference>
<dbReference type="AlphaFoldDB" id="A0A9Q3FTI9"/>
<organism evidence="2 3">
    <name type="scientific">Austropuccinia psidii MF-1</name>
    <dbReference type="NCBI Taxonomy" id="1389203"/>
    <lineage>
        <taxon>Eukaryota</taxon>
        <taxon>Fungi</taxon>
        <taxon>Dikarya</taxon>
        <taxon>Basidiomycota</taxon>
        <taxon>Pucciniomycotina</taxon>
        <taxon>Pucciniomycetes</taxon>
        <taxon>Pucciniales</taxon>
        <taxon>Sphaerophragmiaceae</taxon>
        <taxon>Austropuccinia</taxon>
    </lineage>
</organism>